<dbReference type="InterPro" id="IPR036388">
    <property type="entry name" value="WH-like_DNA-bd_sf"/>
</dbReference>
<dbReference type="SMART" id="SM00849">
    <property type="entry name" value="Lactamase_B"/>
    <property type="match status" value="1"/>
</dbReference>
<accession>A0A916S177</accession>
<feature type="domain" description="Metallo-beta-lactamase" evidence="1">
    <location>
        <begin position="14"/>
        <end position="231"/>
    </location>
</feature>
<evidence type="ECO:0000313" key="2">
    <source>
        <dbReference type="EMBL" id="GGA78862.1"/>
    </source>
</evidence>
<dbReference type="PANTHER" id="PTHR23131">
    <property type="entry name" value="ENDORIBONUCLEASE LACTB2"/>
    <property type="match status" value="1"/>
</dbReference>
<dbReference type="Pfam" id="PF00753">
    <property type="entry name" value="Lactamase_B"/>
    <property type="match status" value="1"/>
</dbReference>
<dbReference type="Pfam" id="PF21221">
    <property type="entry name" value="B_lactamase-like_C"/>
    <property type="match status" value="1"/>
</dbReference>
<dbReference type="InterPro" id="IPR048933">
    <property type="entry name" value="B_lactamase-like_C"/>
</dbReference>
<dbReference type="InterPro" id="IPR001279">
    <property type="entry name" value="Metallo-B-lactamas"/>
</dbReference>
<protein>
    <submittedName>
        <fullName evidence="2">MBL fold metallo-hydrolase</fullName>
    </submittedName>
</protein>
<dbReference type="Proteomes" id="UP000636264">
    <property type="component" value="Unassembled WGS sequence"/>
</dbReference>
<dbReference type="SUPFAM" id="SSF56281">
    <property type="entry name" value="Metallo-hydrolase/oxidoreductase"/>
    <property type="match status" value="1"/>
</dbReference>
<reference evidence="2" key="2">
    <citation type="submission" date="2020-09" db="EMBL/GenBank/DDBJ databases">
        <authorList>
            <person name="Sun Q."/>
            <person name="Zhou Y."/>
        </authorList>
    </citation>
    <scope>NUCLEOTIDE SEQUENCE</scope>
    <source>
        <strain evidence="2">CGMCC 1.15320</strain>
    </source>
</reference>
<keyword evidence="3" id="KW-1185">Reference proteome</keyword>
<evidence type="ECO:0000259" key="1">
    <source>
        <dbReference type="SMART" id="SM00849"/>
    </source>
</evidence>
<dbReference type="EMBL" id="BMIF01000015">
    <property type="protein sequence ID" value="GGA78862.1"/>
    <property type="molecule type" value="Genomic_DNA"/>
</dbReference>
<dbReference type="Gene3D" id="3.60.15.10">
    <property type="entry name" value="Ribonuclease Z/Hydroxyacylglutathione hydrolase-like"/>
    <property type="match status" value="1"/>
</dbReference>
<sequence>MLWARLVLPFQLNHVNVYVLDDGDSWVVVDTGVYNQATCDQWEALLSGPLAGRPVSRVIVTHFHPDHIGMAGWLCRRMDASLTMTPCEYKTAERMLQATEGELHGKFRALYGSHGLTSPCLEKVVAVGHEYHSIVSDLPGVVELMSRGDLISIGGRSFRVFTGGGHSPEHGMLYCEADRLLLCADQVLGRISPNIGVLPSEPDADPLGVFLRSLRDLRAEIPDDTLLLPGHDVPFAGLHKRVDELTRHHHDRCAAILTACKQQALSALELVPHVFERKLDLTQIGFALAETVAHINRLVAEGKLTQLERDGLYSYAAEA</sequence>
<dbReference type="InterPro" id="IPR050662">
    <property type="entry name" value="Sec-metab_biosynth-thioest"/>
</dbReference>
<evidence type="ECO:0000313" key="3">
    <source>
        <dbReference type="Proteomes" id="UP000636264"/>
    </source>
</evidence>
<dbReference type="InterPro" id="IPR036866">
    <property type="entry name" value="RibonucZ/Hydroxyglut_hydro"/>
</dbReference>
<reference evidence="2" key="1">
    <citation type="journal article" date="2014" name="Int. J. Syst. Evol. Microbiol.">
        <title>Complete genome sequence of Corynebacterium casei LMG S-19264T (=DSM 44701T), isolated from a smear-ripened cheese.</title>
        <authorList>
            <consortium name="US DOE Joint Genome Institute (JGI-PGF)"/>
            <person name="Walter F."/>
            <person name="Albersmeier A."/>
            <person name="Kalinowski J."/>
            <person name="Ruckert C."/>
        </authorList>
    </citation>
    <scope>NUCLEOTIDE SEQUENCE</scope>
    <source>
        <strain evidence="2">CGMCC 1.15320</strain>
    </source>
</reference>
<organism evidence="2 3">
    <name type="scientific">Nitratireductor aestuarii</name>
    <dbReference type="NCBI Taxonomy" id="1735103"/>
    <lineage>
        <taxon>Bacteria</taxon>
        <taxon>Pseudomonadati</taxon>
        <taxon>Pseudomonadota</taxon>
        <taxon>Alphaproteobacteria</taxon>
        <taxon>Hyphomicrobiales</taxon>
        <taxon>Phyllobacteriaceae</taxon>
        <taxon>Nitratireductor</taxon>
    </lineage>
</organism>
<dbReference type="Gene3D" id="1.10.10.10">
    <property type="entry name" value="Winged helix-like DNA-binding domain superfamily/Winged helix DNA-binding domain"/>
    <property type="match status" value="1"/>
</dbReference>
<name>A0A916S177_9HYPH</name>
<gene>
    <name evidence="2" type="ORF">GCM10011385_36250</name>
</gene>
<comment type="caution">
    <text evidence="2">The sequence shown here is derived from an EMBL/GenBank/DDBJ whole genome shotgun (WGS) entry which is preliminary data.</text>
</comment>
<proteinExistence type="predicted"/>
<dbReference type="PANTHER" id="PTHR23131:SF4">
    <property type="entry name" value="METALLO-BETA-LACTAMASE SUPERFAMILY POTEIN"/>
    <property type="match status" value="1"/>
</dbReference>
<dbReference type="AlphaFoldDB" id="A0A916S177"/>